<gene>
    <name evidence="3" type="ORF">CKO45_15540</name>
</gene>
<feature type="transmembrane region" description="Helical" evidence="2">
    <location>
        <begin position="45"/>
        <end position="68"/>
    </location>
</feature>
<name>A0ABS1CZ89_9PROT</name>
<evidence type="ECO:0008006" key="5">
    <source>
        <dbReference type="Google" id="ProtNLM"/>
    </source>
</evidence>
<keyword evidence="2" id="KW-0812">Transmembrane</keyword>
<organism evidence="3 4">
    <name type="scientific">Paracraurococcus ruber</name>
    <dbReference type="NCBI Taxonomy" id="77675"/>
    <lineage>
        <taxon>Bacteria</taxon>
        <taxon>Pseudomonadati</taxon>
        <taxon>Pseudomonadota</taxon>
        <taxon>Alphaproteobacteria</taxon>
        <taxon>Acetobacterales</taxon>
        <taxon>Roseomonadaceae</taxon>
        <taxon>Paracraurococcus</taxon>
    </lineage>
</organism>
<sequence>MLAGVVVALAAGLTLNLLGLGIGATTIDAAARDTPDAGSLGIGAAAWVLVANLLALALGGYVAATLSGVAVRLDAALHGLAVWGTCALLSVALLGNVAVGLAFSAARGASNLLGGVASGVGSIASAAGREASERTDTGSLQAGAQSALRRIQDAMASGGDPARMTPDQRKAEIGSLLARRLAATNFGQAERDRLTQLAATEFGLTQPEAEARIRQVEQQAQQALAEAEQRARQVADASAQAASVAAFTGFLALLLGAAAAVTGARRGTRGTGVA</sequence>
<reference evidence="3 4" key="1">
    <citation type="journal article" date="2020" name="Microorganisms">
        <title>Osmotic Adaptation and Compatible Solute Biosynthesis of Phototrophic Bacteria as Revealed from Genome Analyses.</title>
        <authorList>
            <person name="Imhoff J.F."/>
            <person name="Rahn T."/>
            <person name="Kunzel S."/>
            <person name="Keller A."/>
            <person name="Neulinger S.C."/>
        </authorList>
    </citation>
    <scope>NUCLEOTIDE SEQUENCE [LARGE SCALE GENOMIC DNA]</scope>
    <source>
        <strain evidence="3 4">DSM 15382</strain>
    </source>
</reference>
<feature type="transmembrane region" description="Helical" evidence="2">
    <location>
        <begin position="241"/>
        <end position="261"/>
    </location>
</feature>
<evidence type="ECO:0000256" key="1">
    <source>
        <dbReference type="SAM" id="Coils"/>
    </source>
</evidence>
<evidence type="ECO:0000313" key="4">
    <source>
        <dbReference type="Proteomes" id="UP000697995"/>
    </source>
</evidence>
<proteinExistence type="predicted"/>
<dbReference type="Proteomes" id="UP000697995">
    <property type="component" value="Unassembled WGS sequence"/>
</dbReference>
<keyword evidence="4" id="KW-1185">Reference proteome</keyword>
<keyword evidence="2" id="KW-1133">Transmembrane helix</keyword>
<comment type="caution">
    <text evidence="3">The sequence shown here is derived from an EMBL/GenBank/DDBJ whole genome shotgun (WGS) entry which is preliminary data.</text>
</comment>
<keyword evidence="1" id="KW-0175">Coiled coil</keyword>
<protein>
    <recommendedName>
        <fullName evidence="5">PhnA-like protein</fullName>
    </recommendedName>
</protein>
<accession>A0ABS1CZ89</accession>
<evidence type="ECO:0000256" key="2">
    <source>
        <dbReference type="SAM" id="Phobius"/>
    </source>
</evidence>
<dbReference type="EMBL" id="NRSG01000114">
    <property type="protein sequence ID" value="MBK1659645.1"/>
    <property type="molecule type" value="Genomic_DNA"/>
</dbReference>
<keyword evidence="2" id="KW-0472">Membrane</keyword>
<feature type="transmembrane region" description="Helical" evidence="2">
    <location>
        <begin position="80"/>
        <end position="103"/>
    </location>
</feature>
<feature type="coiled-coil region" evidence="1">
    <location>
        <begin position="206"/>
        <end position="237"/>
    </location>
</feature>
<evidence type="ECO:0000313" key="3">
    <source>
        <dbReference type="EMBL" id="MBK1659645.1"/>
    </source>
</evidence>